<name>A0A4U1BKZ3_9GAMM</name>
<keyword evidence="1" id="KW-1133">Transmembrane helix</keyword>
<reference evidence="2 3" key="1">
    <citation type="submission" date="2019-04" db="EMBL/GenBank/DDBJ databases">
        <authorList>
            <person name="Hwang J.C."/>
        </authorList>
    </citation>
    <scope>NUCLEOTIDE SEQUENCE [LARGE SCALE GENOMIC DNA]</scope>
    <source>
        <strain evidence="2 3">IMCC35002</strain>
    </source>
</reference>
<proteinExistence type="predicted"/>
<dbReference type="EMBL" id="SWCJ01000012">
    <property type="protein sequence ID" value="TKB53325.1"/>
    <property type="molecule type" value="Genomic_DNA"/>
</dbReference>
<accession>A0A4U1BKZ3</accession>
<feature type="transmembrane region" description="Helical" evidence="1">
    <location>
        <begin position="77"/>
        <end position="101"/>
    </location>
</feature>
<protein>
    <submittedName>
        <fullName evidence="2">Uncharacterized protein</fullName>
    </submittedName>
</protein>
<dbReference type="OrthoDB" id="6400459at2"/>
<evidence type="ECO:0000256" key="1">
    <source>
        <dbReference type="SAM" id="Phobius"/>
    </source>
</evidence>
<feature type="transmembrane region" description="Helical" evidence="1">
    <location>
        <begin position="20"/>
        <end position="39"/>
    </location>
</feature>
<gene>
    <name evidence="2" type="ORF">FCL42_14750</name>
</gene>
<dbReference type="RefSeq" id="WP_136864193.1">
    <property type="nucleotide sequence ID" value="NZ_SWCJ01000012.1"/>
</dbReference>
<dbReference type="Proteomes" id="UP000305675">
    <property type="component" value="Unassembled WGS sequence"/>
</dbReference>
<organism evidence="2 3">
    <name type="scientific">Ferrimonas aestuarii</name>
    <dbReference type="NCBI Taxonomy" id="2569539"/>
    <lineage>
        <taxon>Bacteria</taxon>
        <taxon>Pseudomonadati</taxon>
        <taxon>Pseudomonadota</taxon>
        <taxon>Gammaproteobacteria</taxon>
        <taxon>Alteromonadales</taxon>
        <taxon>Ferrimonadaceae</taxon>
        <taxon>Ferrimonas</taxon>
    </lineage>
</organism>
<sequence length="102" mass="11074">MIDIEQIMKNPEHRAAAGKIARRTLLIYLLTLFVVLYHSGVSGGILGGILFLAVGGVLVPLTISFPSFLAQLKRPKLKWVIIAVEMLATVAITRALFIGIFG</sequence>
<comment type="caution">
    <text evidence="2">The sequence shown here is derived from an EMBL/GenBank/DDBJ whole genome shotgun (WGS) entry which is preliminary data.</text>
</comment>
<feature type="transmembrane region" description="Helical" evidence="1">
    <location>
        <begin position="45"/>
        <end position="65"/>
    </location>
</feature>
<keyword evidence="3" id="KW-1185">Reference proteome</keyword>
<keyword evidence="1" id="KW-0472">Membrane</keyword>
<dbReference type="AlphaFoldDB" id="A0A4U1BKZ3"/>
<keyword evidence="1" id="KW-0812">Transmembrane</keyword>
<evidence type="ECO:0000313" key="3">
    <source>
        <dbReference type="Proteomes" id="UP000305675"/>
    </source>
</evidence>
<evidence type="ECO:0000313" key="2">
    <source>
        <dbReference type="EMBL" id="TKB53325.1"/>
    </source>
</evidence>